<feature type="transmembrane region" description="Helical" evidence="7">
    <location>
        <begin position="244"/>
        <end position="263"/>
    </location>
</feature>
<dbReference type="GO" id="GO:0016020">
    <property type="term" value="C:membrane"/>
    <property type="evidence" value="ECO:0007669"/>
    <property type="project" value="UniProtKB-SubCell"/>
</dbReference>
<dbReference type="Proteomes" id="UP001148299">
    <property type="component" value="Unassembled WGS sequence"/>
</dbReference>
<dbReference type="AlphaFoldDB" id="A0A9W9RVK7"/>
<feature type="transmembrane region" description="Helical" evidence="7">
    <location>
        <begin position="159"/>
        <end position="182"/>
    </location>
</feature>
<evidence type="ECO:0000256" key="2">
    <source>
        <dbReference type="ARBA" id="ARBA00022448"/>
    </source>
</evidence>
<keyword evidence="10" id="KW-1185">Reference proteome</keyword>
<evidence type="ECO:0000256" key="7">
    <source>
        <dbReference type="SAM" id="Phobius"/>
    </source>
</evidence>
<dbReference type="InterPro" id="IPR020846">
    <property type="entry name" value="MFS_dom"/>
</dbReference>
<dbReference type="Gene3D" id="1.20.1250.20">
    <property type="entry name" value="MFS general substrate transporter like domains"/>
    <property type="match status" value="1"/>
</dbReference>
<feature type="transmembrane region" description="Helical" evidence="7">
    <location>
        <begin position="65"/>
        <end position="91"/>
    </location>
</feature>
<dbReference type="SUPFAM" id="SSF103473">
    <property type="entry name" value="MFS general substrate transporter"/>
    <property type="match status" value="1"/>
</dbReference>
<dbReference type="PANTHER" id="PTHR23511">
    <property type="entry name" value="SYNAPTIC VESICLE GLYCOPROTEIN 2"/>
    <property type="match status" value="1"/>
</dbReference>
<gene>
    <name evidence="9" type="ORF">N7541_001159</name>
</gene>
<dbReference type="PROSITE" id="PS50850">
    <property type="entry name" value="MFS"/>
    <property type="match status" value="1"/>
</dbReference>
<feature type="transmembrane region" description="Helical" evidence="7">
    <location>
        <begin position="103"/>
        <end position="123"/>
    </location>
</feature>
<feature type="transmembrane region" description="Helical" evidence="7">
    <location>
        <begin position="189"/>
        <end position="212"/>
    </location>
</feature>
<comment type="subcellular location">
    <subcellularLocation>
        <location evidence="1">Membrane</location>
        <topology evidence="1">Multi-pass membrane protein</topology>
    </subcellularLocation>
</comment>
<sequence length="540" mass="59049">MSTSQRLPARVSSEAERAHSEKQDESTGVMEVTTLVDNRAIFERKAALVNAEIDKFGFGKYQWCIWMLCGLGYFVDLAWAQGVGLMATAVFQEMGVPADKQGLIYTCSNAGLAIGAFGFGVITDIIGRKWAFQITCLITSVFGMLLAACKFNYGAICGVYFLSSIGLGGNVPIDATIALEFLPQNRRYLVALLGMWQPIGVVVASAIAYATAARYRCDVNLPSCSAVKPGEACCTVSSNMGWRYMVIIIGAMTLTIFCTRYLIFRFHESPKFLVSKGREQDAIDVLHKIAKFNGAEPPTLTIEDFRQLDRAASVNTTEPVTEPSAKGFVVGMFKSLSFLHGLFTDKLQCFSFVLLGVAYMGNYWSFNLAGYFLPIVLLNNNVDSGANNVTETYREYVYIYLPGIIGAVLALVSIQMPLFGRKWSLVISAALQGVSMAMYTQVESTAGYVGLNALEYIMQSYFNAVLYSASPEMFDTTYRASASGMLSCLGRIAGIVAPFAGQKYIAEGRAGVLWLGAGGIWVSALLMCFLPIEMRNKQMY</sequence>
<evidence type="ECO:0000256" key="3">
    <source>
        <dbReference type="ARBA" id="ARBA00022692"/>
    </source>
</evidence>
<evidence type="ECO:0000313" key="9">
    <source>
        <dbReference type="EMBL" id="KAJ5367218.1"/>
    </source>
</evidence>
<dbReference type="PANTHER" id="PTHR23511:SF3">
    <property type="entry name" value="MAJOR FACILITATOR SUPERFAMILY (MFS) PROFILE DOMAIN-CONTAINING PROTEIN"/>
    <property type="match status" value="1"/>
</dbReference>
<name>A0A9W9RVK7_PENBR</name>
<feature type="transmembrane region" description="Helical" evidence="7">
    <location>
        <begin position="512"/>
        <end position="532"/>
    </location>
</feature>
<feature type="region of interest" description="Disordered" evidence="6">
    <location>
        <begin position="1"/>
        <end position="26"/>
    </location>
</feature>
<evidence type="ECO:0000256" key="4">
    <source>
        <dbReference type="ARBA" id="ARBA00022989"/>
    </source>
</evidence>
<comment type="caution">
    <text evidence="9">The sequence shown here is derived from an EMBL/GenBank/DDBJ whole genome shotgun (WGS) entry which is preliminary data.</text>
</comment>
<dbReference type="Pfam" id="PF00083">
    <property type="entry name" value="Sugar_tr"/>
    <property type="match status" value="1"/>
</dbReference>
<keyword evidence="5 7" id="KW-0472">Membrane</keyword>
<organism evidence="9 10">
    <name type="scientific">Penicillium brevicompactum</name>
    <dbReference type="NCBI Taxonomy" id="5074"/>
    <lineage>
        <taxon>Eukaryota</taxon>
        <taxon>Fungi</taxon>
        <taxon>Dikarya</taxon>
        <taxon>Ascomycota</taxon>
        <taxon>Pezizomycotina</taxon>
        <taxon>Eurotiomycetes</taxon>
        <taxon>Eurotiomycetidae</taxon>
        <taxon>Eurotiales</taxon>
        <taxon>Aspergillaceae</taxon>
        <taxon>Penicillium</taxon>
    </lineage>
</organism>
<accession>A0A9W9RVK7</accession>
<evidence type="ECO:0000313" key="10">
    <source>
        <dbReference type="Proteomes" id="UP001148299"/>
    </source>
</evidence>
<protein>
    <recommendedName>
        <fullName evidence="8">Major facilitator superfamily (MFS) profile domain-containing protein</fullName>
    </recommendedName>
</protein>
<feature type="transmembrane region" description="Helical" evidence="7">
    <location>
        <begin position="397"/>
        <end position="416"/>
    </location>
</feature>
<feature type="transmembrane region" description="Helical" evidence="7">
    <location>
        <begin position="352"/>
        <end position="377"/>
    </location>
</feature>
<dbReference type="GO" id="GO:0022857">
    <property type="term" value="F:transmembrane transporter activity"/>
    <property type="evidence" value="ECO:0007669"/>
    <property type="project" value="InterPro"/>
</dbReference>
<evidence type="ECO:0000259" key="8">
    <source>
        <dbReference type="PROSITE" id="PS50850"/>
    </source>
</evidence>
<keyword evidence="3 7" id="KW-0812">Transmembrane</keyword>
<dbReference type="InterPro" id="IPR036259">
    <property type="entry name" value="MFS_trans_sf"/>
</dbReference>
<evidence type="ECO:0000256" key="6">
    <source>
        <dbReference type="SAM" id="MobiDB-lite"/>
    </source>
</evidence>
<keyword evidence="4 7" id="KW-1133">Transmembrane helix</keyword>
<dbReference type="EMBL" id="JAPZBR010000001">
    <property type="protein sequence ID" value="KAJ5367218.1"/>
    <property type="molecule type" value="Genomic_DNA"/>
</dbReference>
<dbReference type="InterPro" id="IPR005828">
    <property type="entry name" value="MFS_sugar_transport-like"/>
</dbReference>
<reference evidence="9" key="2">
    <citation type="journal article" date="2023" name="IMA Fungus">
        <title>Comparative genomic study of the Penicillium genus elucidates a diverse pangenome and 15 lateral gene transfer events.</title>
        <authorList>
            <person name="Petersen C."/>
            <person name="Sorensen T."/>
            <person name="Nielsen M.R."/>
            <person name="Sondergaard T.E."/>
            <person name="Sorensen J.L."/>
            <person name="Fitzpatrick D.A."/>
            <person name="Frisvad J.C."/>
            <person name="Nielsen K.L."/>
        </authorList>
    </citation>
    <scope>NUCLEOTIDE SEQUENCE</scope>
    <source>
        <strain evidence="9">IBT 35675</strain>
    </source>
</reference>
<evidence type="ECO:0000256" key="1">
    <source>
        <dbReference type="ARBA" id="ARBA00004141"/>
    </source>
</evidence>
<reference evidence="9" key="1">
    <citation type="submission" date="2022-12" db="EMBL/GenBank/DDBJ databases">
        <authorList>
            <person name="Petersen C."/>
        </authorList>
    </citation>
    <scope>NUCLEOTIDE SEQUENCE</scope>
    <source>
        <strain evidence="9">IBT 35675</strain>
    </source>
</reference>
<feature type="compositionally biased region" description="Basic and acidic residues" evidence="6">
    <location>
        <begin position="13"/>
        <end position="25"/>
    </location>
</feature>
<evidence type="ECO:0000256" key="5">
    <source>
        <dbReference type="ARBA" id="ARBA00023136"/>
    </source>
</evidence>
<proteinExistence type="predicted"/>
<feature type="domain" description="Major facilitator superfamily (MFS) profile" evidence="8">
    <location>
        <begin position="65"/>
        <end position="535"/>
    </location>
</feature>
<keyword evidence="2" id="KW-0813">Transport</keyword>